<dbReference type="Proteomes" id="UP000681722">
    <property type="component" value="Unassembled WGS sequence"/>
</dbReference>
<feature type="non-terminal residue" evidence="1">
    <location>
        <position position="1"/>
    </location>
</feature>
<dbReference type="Proteomes" id="UP000663829">
    <property type="component" value="Unassembled WGS sequence"/>
</dbReference>
<protein>
    <submittedName>
        <fullName evidence="1">Uncharacterized protein</fullName>
    </submittedName>
</protein>
<dbReference type="EMBL" id="CAJNOQ010042273">
    <property type="protein sequence ID" value="CAF1626584.1"/>
    <property type="molecule type" value="Genomic_DNA"/>
</dbReference>
<dbReference type="AlphaFoldDB" id="A0A816CN36"/>
<accession>A0A816CN36</accession>
<organism evidence="1 3">
    <name type="scientific">Didymodactylos carnosus</name>
    <dbReference type="NCBI Taxonomy" id="1234261"/>
    <lineage>
        <taxon>Eukaryota</taxon>
        <taxon>Metazoa</taxon>
        <taxon>Spiralia</taxon>
        <taxon>Gnathifera</taxon>
        <taxon>Rotifera</taxon>
        <taxon>Eurotatoria</taxon>
        <taxon>Bdelloidea</taxon>
        <taxon>Philodinida</taxon>
        <taxon>Philodinidae</taxon>
        <taxon>Didymodactylos</taxon>
    </lineage>
</organism>
<name>A0A816CN36_9BILA</name>
<evidence type="ECO:0000313" key="2">
    <source>
        <dbReference type="EMBL" id="CAF4520958.1"/>
    </source>
</evidence>
<evidence type="ECO:0000313" key="3">
    <source>
        <dbReference type="Proteomes" id="UP000663829"/>
    </source>
</evidence>
<reference evidence="1" key="1">
    <citation type="submission" date="2021-02" db="EMBL/GenBank/DDBJ databases">
        <authorList>
            <person name="Nowell W R."/>
        </authorList>
    </citation>
    <scope>NUCLEOTIDE SEQUENCE</scope>
</reference>
<gene>
    <name evidence="1" type="ORF">GPM918_LOCUS44072</name>
    <name evidence="2" type="ORF">SRO942_LOCUS45763</name>
</gene>
<keyword evidence="3" id="KW-1185">Reference proteome</keyword>
<dbReference type="EMBL" id="CAJOBC010109787">
    <property type="protein sequence ID" value="CAF4520958.1"/>
    <property type="molecule type" value="Genomic_DNA"/>
</dbReference>
<evidence type="ECO:0000313" key="1">
    <source>
        <dbReference type="EMBL" id="CAF1626584.1"/>
    </source>
</evidence>
<feature type="non-terminal residue" evidence="1">
    <location>
        <position position="108"/>
    </location>
</feature>
<sequence>QVRKKFGINLSNQYAPSSTATMTALIYQRIEEFFKQDTVSRISPDKSKHVSYKTANRLHLRNFGRTLDFAREIDLTDYISDDCVLLRFLKGYEEVEDLNGSILLTCLV</sequence>
<proteinExistence type="predicted"/>
<comment type="caution">
    <text evidence="1">The sequence shown here is derived from an EMBL/GenBank/DDBJ whole genome shotgun (WGS) entry which is preliminary data.</text>
</comment>